<dbReference type="Pfam" id="PF13796">
    <property type="entry name" value="Sensor"/>
    <property type="match status" value="1"/>
</dbReference>
<keyword evidence="9" id="KW-0812">Transmembrane</keyword>
<feature type="transmembrane region" description="Helical" evidence="9">
    <location>
        <begin position="55"/>
        <end position="79"/>
    </location>
</feature>
<feature type="domain" description="Histidine kinase/HSP90-like ATPase" evidence="10">
    <location>
        <begin position="343"/>
        <end position="425"/>
    </location>
</feature>
<evidence type="ECO:0000256" key="3">
    <source>
        <dbReference type="ARBA" id="ARBA00022553"/>
    </source>
</evidence>
<dbReference type="RefSeq" id="WP_050369437.1">
    <property type="nucleotide sequence ID" value="NZ_KQ257801.1"/>
</dbReference>
<dbReference type="PANTHER" id="PTHR24421:SF10">
    <property type="entry name" value="NITRATE_NITRITE SENSOR PROTEIN NARQ"/>
    <property type="match status" value="1"/>
</dbReference>
<dbReference type="Gene3D" id="3.30.565.10">
    <property type="entry name" value="Histidine kinase-like ATPase, C-terminal domain"/>
    <property type="match status" value="1"/>
</dbReference>
<keyword evidence="9" id="KW-1133">Transmembrane helix</keyword>
<keyword evidence="5" id="KW-0547">Nucleotide-binding</keyword>
<dbReference type="AlphaFoldDB" id="A0A0L0KMX6"/>
<evidence type="ECO:0000256" key="8">
    <source>
        <dbReference type="ARBA" id="ARBA00023012"/>
    </source>
</evidence>
<evidence type="ECO:0000313" key="13">
    <source>
        <dbReference type="EMBL" id="KND39196.1"/>
    </source>
</evidence>
<dbReference type="Pfam" id="PF02518">
    <property type="entry name" value="HATPase_c"/>
    <property type="match status" value="1"/>
</dbReference>
<proteinExistence type="predicted"/>
<evidence type="ECO:0000256" key="7">
    <source>
        <dbReference type="ARBA" id="ARBA00022840"/>
    </source>
</evidence>
<dbReference type="EMBL" id="JPPY01000028">
    <property type="protein sequence ID" value="KND39196.1"/>
    <property type="molecule type" value="Genomic_DNA"/>
</dbReference>
<dbReference type="CDD" id="cd16917">
    <property type="entry name" value="HATPase_UhpB-NarQ-NarX-like"/>
    <property type="match status" value="1"/>
</dbReference>
<feature type="transmembrane region" description="Helical" evidence="9">
    <location>
        <begin position="28"/>
        <end position="49"/>
    </location>
</feature>
<dbReference type="GO" id="GO:0016020">
    <property type="term" value="C:membrane"/>
    <property type="evidence" value="ECO:0007669"/>
    <property type="project" value="InterPro"/>
</dbReference>
<evidence type="ECO:0000259" key="12">
    <source>
        <dbReference type="Pfam" id="PF13796"/>
    </source>
</evidence>
<keyword evidence="3" id="KW-0597">Phosphoprotein</keyword>
<dbReference type="InterPro" id="IPR003594">
    <property type="entry name" value="HATPase_dom"/>
</dbReference>
<evidence type="ECO:0000313" key="14">
    <source>
        <dbReference type="Proteomes" id="UP000037151"/>
    </source>
</evidence>
<evidence type="ECO:0000256" key="9">
    <source>
        <dbReference type="SAM" id="Phobius"/>
    </source>
</evidence>
<dbReference type="InterPro" id="IPR036890">
    <property type="entry name" value="HATPase_C_sf"/>
</dbReference>
<keyword evidence="6 13" id="KW-0418">Kinase</keyword>
<dbReference type="OrthoDB" id="4198152at2"/>
<keyword evidence="4" id="KW-0808">Transferase</keyword>
<dbReference type="GO" id="GO:0046983">
    <property type="term" value="F:protein dimerization activity"/>
    <property type="evidence" value="ECO:0007669"/>
    <property type="project" value="InterPro"/>
</dbReference>
<organism evidence="13 14">
    <name type="scientific">Streptomyces acidiscabies</name>
    <dbReference type="NCBI Taxonomy" id="42234"/>
    <lineage>
        <taxon>Bacteria</taxon>
        <taxon>Bacillati</taxon>
        <taxon>Actinomycetota</taxon>
        <taxon>Actinomycetes</taxon>
        <taxon>Kitasatosporales</taxon>
        <taxon>Streptomycetaceae</taxon>
        <taxon>Streptomyces</taxon>
    </lineage>
</organism>
<protein>
    <recommendedName>
        <fullName evidence="2">histidine kinase</fullName>
        <ecNumber evidence="2">2.7.13.3</ecNumber>
    </recommendedName>
</protein>
<evidence type="ECO:0000256" key="1">
    <source>
        <dbReference type="ARBA" id="ARBA00000085"/>
    </source>
</evidence>
<accession>A0A0L0KMX6</accession>
<dbReference type="Gene3D" id="1.20.5.1930">
    <property type="match status" value="1"/>
</dbReference>
<dbReference type="PATRIC" id="fig|42234.21.peg.859"/>
<evidence type="ECO:0000256" key="2">
    <source>
        <dbReference type="ARBA" id="ARBA00012438"/>
    </source>
</evidence>
<feature type="domain" description="Signal transduction histidine kinase subgroup 3 dimerisation and phosphoacceptor" evidence="11">
    <location>
        <begin position="240"/>
        <end position="304"/>
    </location>
</feature>
<sequence length="431" mass="44824">MGRDERARDVWEGLAGRGYLLSPWPWRAVLYLLTGAVTGAFVLVGLALLAVAGSVLAVVLVGLPLLGCLAFAGLPVAALERRRLRLVDREEAPGAHAEPAVPGLRGWLAVRARERATWRELGHTLLTACLWWPAEAVLLALALGGPLTMIAAPVLFGTAGGGRETKVLKVWTVTGWPAAFAACLGGVVLLAAGLYVIGVAAGARGALTRLLVTPRAGDLGARVVELTRSRARLVDAFEAERRRIERDLHDGAQQRLVALSMALGLARLDASPGSPLAAQLARAHEEAGAALAELRELIQGIHPRILVDHGLPAAVADVADRSPVPVDTHCALPGRLPDAVEATAYFVVREALANVARHSGAGRAWIRVEQRGGRLVVEIGDDGRGGADSSGGTGITGLADRVSVVGGRLALTSPAGGPTVLRAEMPCAAGR</sequence>
<feature type="transmembrane region" description="Helical" evidence="9">
    <location>
        <begin position="176"/>
        <end position="201"/>
    </location>
</feature>
<evidence type="ECO:0000256" key="6">
    <source>
        <dbReference type="ARBA" id="ARBA00022777"/>
    </source>
</evidence>
<name>A0A0L0KMX6_9ACTN</name>
<evidence type="ECO:0000259" key="11">
    <source>
        <dbReference type="Pfam" id="PF07730"/>
    </source>
</evidence>
<dbReference type="InterPro" id="IPR011712">
    <property type="entry name" value="Sig_transdc_His_kin_sub3_dim/P"/>
</dbReference>
<dbReference type="Pfam" id="PF07730">
    <property type="entry name" value="HisKA_3"/>
    <property type="match status" value="1"/>
</dbReference>
<keyword evidence="8" id="KW-0902">Two-component regulatory system</keyword>
<reference evidence="14" key="1">
    <citation type="submission" date="2014-07" db="EMBL/GenBank/DDBJ databases">
        <title>Genome sequencing of plant-pathogenic Streptomyces species.</title>
        <authorList>
            <person name="Harrison J."/>
            <person name="Sapp M."/>
            <person name="Thwaites R."/>
            <person name="Studholme D.J."/>
        </authorList>
    </citation>
    <scope>NUCLEOTIDE SEQUENCE [LARGE SCALE GENOMIC DNA]</scope>
    <source>
        <strain evidence="14">NCPPB 4445</strain>
    </source>
</reference>
<gene>
    <name evidence="13" type="ORF">IQ63_04175</name>
</gene>
<comment type="caution">
    <text evidence="13">The sequence shown here is derived from an EMBL/GenBank/DDBJ whole genome shotgun (WGS) entry which is preliminary data.</text>
</comment>
<dbReference type="SUPFAM" id="SSF55874">
    <property type="entry name" value="ATPase domain of HSP90 chaperone/DNA topoisomerase II/histidine kinase"/>
    <property type="match status" value="1"/>
</dbReference>
<dbReference type="InterPro" id="IPR050482">
    <property type="entry name" value="Sensor_HK_TwoCompSys"/>
</dbReference>
<feature type="domain" description="Putative sensor" evidence="12">
    <location>
        <begin position="31"/>
        <end position="211"/>
    </location>
</feature>
<dbReference type="Proteomes" id="UP000037151">
    <property type="component" value="Unassembled WGS sequence"/>
</dbReference>
<dbReference type="PANTHER" id="PTHR24421">
    <property type="entry name" value="NITRATE/NITRITE SENSOR PROTEIN NARX-RELATED"/>
    <property type="match status" value="1"/>
</dbReference>
<comment type="catalytic activity">
    <reaction evidence="1">
        <text>ATP + protein L-histidine = ADP + protein N-phospho-L-histidine.</text>
        <dbReference type="EC" id="2.7.13.3"/>
    </reaction>
</comment>
<dbReference type="EC" id="2.7.13.3" evidence="2"/>
<feature type="transmembrane region" description="Helical" evidence="9">
    <location>
        <begin position="136"/>
        <end position="156"/>
    </location>
</feature>
<dbReference type="GO" id="GO:0005524">
    <property type="term" value="F:ATP binding"/>
    <property type="evidence" value="ECO:0007669"/>
    <property type="project" value="UniProtKB-KW"/>
</dbReference>
<dbReference type="InterPro" id="IPR025828">
    <property type="entry name" value="Put_sensor_dom"/>
</dbReference>
<evidence type="ECO:0000256" key="4">
    <source>
        <dbReference type="ARBA" id="ARBA00022679"/>
    </source>
</evidence>
<evidence type="ECO:0000259" key="10">
    <source>
        <dbReference type="Pfam" id="PF02518"/>
    </source>
</evidence>
<evidence type="ECO:0000256" key="5">
    <source>
        <dbReference type="ARBA" id="ARBA00022741"/>
    </source>
</evidence>
<dbReference type="GO" id="GO:0000155">
    <property type="term" value="F:phosphorelay sensor kinase activity"/>
    <property type="evidence" value="ECO:0007669"/>
    <property type="project" value="InterPro"/>
</dbReference>
<keyword evidence="9" id="KW-0472">Membrane</keyword>
<keyword evidence="7" id="KW-0067">ATP-binding</keyword>